<dbReference type="RefSeq" id="WP_089526968.1">
    <property type="nucleotide sequence ID" value="NZ_NMUQ01000004.1"/>
</dbReference>
<comment type="caution">
    <text evidence="3">The sequence shown here is derived from an EMBL/GenBank/DDBJ whole genome shotgun (WGS) entry which is preliminary data.</text>
</comment>
<feature type="domain" description="Putative sugar diacid recognition" evidence="1">
    <location>
        <begin position="4"/>
        <end position="131"/>
    </location>
</feature>
<gene>
    <name evidence="3" type="ORF">CGZ75_22630</name>
</gene>
<evidence type="ECO:0000259" key="2">
    <source>
        <dbReference type="Pfam" id="PF13556"/>
    </source>
</evidence>
<dbReference type="InterPro" id="IPR042070">
    <property type="entry name" value="PucR_C-HTH_sf"/>
</dbReference>
<dbReference type="InterPro" id="IPR051448">
    <property type="entry name" value="CdaR-like_regulators"/>
</dbReference>
<feature type="domain" description="PucR C-terminal helix-turn-helix" evidence="2">
    <location>
        <begin position="284"/>
        <end position="336"/>
    </location>
</feature>
<dbReference type="Proteomes" id="UP000215145">
    <property type="component" value="Unassembled WGS sequence"/>
</dbReference>
<accession>A0A229NTP8</accession>
<evidence type="ECO:0000313" key="3">
    <source>
        <dbReference type="EMBL" id="OXM13238.1"/>
    </source>
</evidence>
<dbReference type="Pfam" id="PF05651">
    <property type="entry name" value="Diacid_rec"/>
    <property type="match status" value="1"/>
</dbReference>
<protein>
    <submittedName>
        <fullName evidence="3">Sugar diacid utilization regulator</fullName>
    </submittedName>
</protein>
<dbReference type="InterPro" id="IPR008599">
    <property type="entry name" value="Diacid_rec"/>
</dbReference>
<dbReference type="PANTHER" id="PTHR33744">
    <property type="entry name" value="CARBOHYDRATE DIACID REGULATOR"/>
    <property type="match status" value="1"/>
</dbReference>
<keyword evidence="4" id="KW-1185">Reference proteome</keyword>
<dbReference type="Gene3D" id="1.10.10.2840">
    <property type="entry name" value="PucR C-terminal helix-turn-helix domain"/>
    <property type="match status" value="1"/>
</dbReference>
<dbReference type="PANTHER" id="PTHR33744:SF15">
    <property type="entry name" value="CARBOHYDRATE DIACID REGULATOR"/>
    <property type="match status" value="1"/>
</dbReference>
<sequence length="345" mass="38966">MYLLSPALAQDIVDRMMKDIPYNINIMNERGVIIGSGNATRIGTEHKGAVKALASGQMVEVWEDKQNEKRGTNEPIVIGNDRIGVIGISGNPEEVRPFCNIVRTTVVLLIEQGLALQTMQNEANRKRAFLEVLLHHQGPYTQKLKKEALAYGLDLLLPTTVVYAQDLDVSNLLQPNVLLLHPAFMIEDDCCMILVQDVKEVKTVLKQLLQTYSKVKISVSRHEVYIADGYDQARGAMNVCRALKLPQKITLYEETEFLVELSQSELSGSVQLITKLEDKESADLLDTLRTFIYHNGSMSATSAELNIHRNSLQYRLKRIHDLTGKDPRNMLQLFELMNGILMRYK</sequence>
<dbReference type="AlphaFoldDB" id="A0A229NTP8"/>
<evidence type="ECO:0000313" key="4">
    <source>
        <dbReference type="Proteomes" id="UP000215145"/>
    </source>
</evidence>
<evidence type="ECO:0000259" key="1">
    <source>
        <dbReference type="Pfam" id="PF05651"/>
    </source>
</evidence>
<dbReference type="EMBL" id="NMUQ01000004">
    <property type="protein sequence ID" value="OXM13238.1"/>
    <property type="molecule type" value="Genomic_DNA"/>
</dbReference>
<reference evidence="3 4" key="1">
    <citation type="submission" date="2017-07" db="EMBL/GenBank/DDBJ databases">
        <title>Paenibacillus herberti R33 genome sequencing and assembly.</title>
        <authorList>
            <person name="Su W."/>
        </authorList>
    </citation>
    <scope>NUCLEOTIDE SEQUENCE [LARGE SCALE GENOMIC DNA]</scope>
    <source>
        <strain evidence="3 4">R33</strain>
    </source>
</reference>
<proteinExistence type="predicted"/>
<name>A0A229NTP8_9BACL</name>
<dbReference type="InterPro" id="IPR025736">
    <property type="entry name" value="PucR_C-HTH_dom"/>
</dbReference>
<organism evidence="3 4">
    <name type="scientific">Paenibacillus herberti</name>
    <dbReference type="NCBI Taxonomy" id="1619309"/>
    <lineage>
        <taxon>Bacteria</taxon>
        <taxon>Bacillati</taxon>
        <taxon>Bacillota</taxon>
        <taxon>Bacilli</taxon>
        <taxon>Bacillales</taxon>
        <taxon>Paenibacillaceae</taxon>
        <taxon>Paenibacillus</taxon>
    </lineage>
</organism>
<dbReference type="OrthoDB" id="9792148at2"/>
<dbReference type="Pfam" id="PF13556">
    <property type="entry name" value="HTH_30"/>
    <property type="match status" value="1"/>
</dbReference>